<dbReference type="InterPro" id="IPR050185">
    <property type="entry name" value="Ub_carboxyl-term_hydrolase"/>
</dbReference>
<dbReference type="GeneID" id="9887860"/>
<name>E3T5M8_CROVB</name>
<organism evidence="9 10">
    <name type="scientific">Cafeteria roenbergensis virus (strain BV-PW1)</name>
    <name type="common">CroV</name>
    <dbReference type="NCBI Taxonomy" id="693272"/>
    <lineage>
        <taxon>Viruses</taxon>
        <taxon>Varidnaviria</taxon>
        <taxon>Bamfordvirae</taxon>
        <taxon>Nucleocytoviricota</taxon>
        <taxon>Megaviricetes</taxon>
        <taxon>Imitervirales</taxon>
        <taxon>Mimiviridae</taxon>
        <taxon>Aliimimivirinae</taxon>
        <taxon>Rheavirus</taxon>
        <taxon>Rheavirus sinusmexicani</taxon>
    </lineage>
</organism>
<keyword evidence="5" id="KW-0833">Ubl conjugation pathway</keyword>
<reference evidence="9 10" key="1">
    <citation type="journal article" date="2010" name="Proc. Natl. Acad. Sci. U.S.A.">
        <title>Giant virus with a remarkable complement of genes infects marine zooplankton.</title>
        <authorList>
            <person name="Fischer M.G."/>
            <person name="Allen M.J."/>
            <person name="Wilson W.H."/>
            <person name="Suttle C.A."/>
        </authorList>
    </citation>
    <scope>NUCLEOTIDE SEQUENCE [LARGE SCALE GENOMIC DNA]</scope>
    <source>
        <strain evidence="9 10">BV-PW1</strain>
    </source>
</reference>
<dbReference type="OrthoDB" id="8303at10239"/>
<evidence type="ECO:0000256" key="2">
    <source>
        <dbReference type="ARBA" id="ARBA00009085"/>
    </source>
</evidence>
<evidence type="ECO:0000313" key="10">
    <source>
        <dbReference type="Proteomes" id="UP000029781"/>
    </source>
</evidence>
<dbReference type="PROSITE" id="PS50235">
    <property type="entry name" value="USP_3"/>
    <property type="match status" value="1"/>
</dbReference>
<evidence type="ECO:0000256" key="1">
    <source>
        <dbReference type="ARBA" id="ARBA00000707"/>
    </source>
</evidence>
<dbReference type="RefSeq" id="YP_003970090.1">
    <property type="nucleotide sequence ID" value="NC_014637.1"/>
</dbReference>
<evidence type="ECO:0000313" key="9">
    <source>
        <dbReference type="EMBL" id="ADO67491.1"/>
    </source>
</evidence>
<evidence type="ECO:0000256" key="7">
    <source>
        <dbReference type="ARBA" id="ARBA00022807"/>
    </source>
</evidence>
<dbReference type="EMBL" id="GU244497">
    <property type="protein sequence ID" value="ADO67491.1"/>
    <property type="molecule type" value="Genomic_DNA"/>
</dbReference>
<dbReference type="GO" id="GO:0016579">
    <property type="term" value="P:protein deubiquitination"/>
    <property type="evidence" value="ECO:0007669"/>
    <property type="project" value="InterPro"/>
</dbReference>
<evidence type="ECO:0000256" key="3">
    <source>
        <dbReference type="ARBA" id="ARBA00012759"/>
    </source>
</evidence>
<evidence type="ECO:0000256" key="5">
    <source>
        <dbReference type="ARBA" id="ARBA00022786"/>
    </source>
</evidence>
<dbReference type="Gene3D" id="3.90.70.10">
    <property type="entry name" value="Cysteine proteinases"/>
    <property type="match status" value="1"/>
</dbReference>
<dbReference type="EC" id="3.4.19.12" evidence="3"/>
<keyword evidence="4" id="KW-0645">Protease</keyword>
<evidence type="ECO:0000259" key="8">
    <source>
        <dbReference type="PROSITE" id="PS50235"/>
    </source>
</evidence>
<dbReference type="InterPro" id="IPR028889">
    <property type="entry name" value="USP"/>
</dbReference>
<evidence type="ECO:0000256" key="4">
    <source>
        <dbReference type="ARBA" id="ARBA00022670"/>
    </source>
</evidence>
<keyword evidence="7" id="KW-0788">Thiol protease</keyword>
<dbReference type="InterPro" id="IPR001394">
    <property type="entry name" value="Peptidase_C19_UCH"/>
</dbReference>
<evidence type="ECO:0000256" key="6">
    <source>
        <dbReference type="ARBA" id="ARBA00022801"/>
    </source>
</evidence>
<sequence>MSLVNYSRLGNLGNTCYQNAVLHPLIHTPGGFIEFVMSGHYLDCMEEKKHEQIYQTLIFQFHRILNSIFKNNNSRLDINTWKKLVGEKNVFFEGSEQQDAHEFLSYIIDKMAEEVGTKIKFVSTKKINIDNFTFNSKLLNIQADNQWNKFLHKKYSIMIPLFTGMFRTKLTYLDSNAQTNNFVPFNVFPLPIPQGKDEVGLVECLKEFNKDEKLDKENLVKGKLSYGKSFAQKQESIWKLPKYLIFNLKRFKYNNFGQISTKDSTLVKYPLELDMKHFIDSESKYNKLEHKYQLYGITLHHGVMMGGFSAGHYVSYVKNRTDNNWYLYNDDHTPIKIEPTNIINSSAYLLFYARKD</sequence>
<proteinExistence type="inferred from homology"/>
<comment type="catalytic activity">
    <reaction evidence="1">
        <text>Thiol-dependent hydrolysis of ester, thioester, amide, peptide and isopeptide bonds formed by the C-terminal Gly of ubiquitin (a 76-residue protein attached to proteins as an intracellular targeting signal).</text>
        <dbReference type="EC" id="3.4.19.12"/>
    </reaction>
</comment>
<protein>
    <recommendedName>
        <fullName evidence="3">ubiquitinyl hydrolase 1</fullName>
        <ecNumber evidence="3">3.4.19.12</ecNumber>
    </recommendedName>
</protein>
<dbReference type="InterPro" id="IPR038765">
    <property type="entry name" value="Papain-like_cys_pep_sf"/>
</dbReference>
<dbReference type="GO" id="GO:0004843">
    <property type="term" value="F:cysteine-type deubiquitinase activity"/>
    <property type="evidence" value="ECO:0007669"/>
    <property type="project" value="UniProtKB-EC"/>
</dbReference>
<dbReference type="Pfam" id="PF00443">
    <property type="entry name" value="UCH"/>
    <property type="match status" value="1"/>
</dbReference>
<feature type="domain" description="USP" evidence="8">
    <location>
        <begin position="7"/>
        <end position="355"/>
    </location>
</feature>
<dbReference type="KEGG" id="vg:9887860"/>
<keyword evidence="10" id="KW-1185">Reference proteome</keyword>
<dbReference type="Proteomes" id="UP000029781">
    <property type="component" value="Segment"/>
</dbReference>
<keyword evidence="6 9" id="KW-0378">Hydrolase</keyword>
<comment type="similarity">
    <text evidence="2">Belongs to the peptidase C19 family.</text>
</comment>
<accession>E3T5M8</accession>
<dbReference type="SUPFAM" id="SSF54001">
    <property type="entry name" value="Cysteine proteinases"/>
    <property type="match status" value="1"/>
</dbReference>
<dbReference type="GO" id="GO:0006508">
    <property type="term" value="P:proteolysis"/>
    <property type="evidence" value="ECO:0007669"/>
    <property type="project" value="UniProtKB-KW"/>
</dbReference>
<dbReference type="PANTHER" id="PTHR21646:SF24">
    <property type="entry name" value="UBIQUITIN CARBOXYL-TERMINAL HYDROLASE"/>
    <property type="match status" value="1"/>
</dbReference>
<organismHost>
    <name type="scientific">Cafeteria roenbergensis</name>
    <name type="common">Marine flagellate</name>
    <dbReference type="NCBI Taxonomy" id="33653"/>
</organismHost>
<gene>
    <name evidence="9" type="ORF">crov457</name>
</gene>
<dbReference type="CDD" id="cd02257">
    <property type="entry name" value="Peptidase_C19"/>
    <property type="match status" value="1"/>
</dbReference>
<dbReference type="PANTHER" id="PTHR21646">
    <property type="entry name" value="UBIQUITIN CARBOXYL-TERMINAL HYDROLASE"/>
    <property type="match status" value="1"/>
</dbReference>